<feature type="region of interest" description="Disordered" evidence="2">
    <location>
        <begin position="22"/>
        <end position="45"/>
    </location>
</feature>
<dbReference type="InterPro" id="IPR001623">
    <property type="entry name" value="DnaJ_domain"/>
</dbReference>
<proteinExistence type="predicted"/>
<dbReference type="PROSITE" id="PS50076">
    <property type="entry name" value="DNAJ_2"/>
    <property type="match status" value="1"/>
</dbReference>
<dbReference type="PANTHER" id="PTHR44145">
    <property type="entry name" value="DNAJ HOMOLOG SUBFAMILY A MEMBER 3, MITOCHONDRIAL"/>
    <property type="match status" value="1"/>
</dbReference>
<organism evidence="4 5">
    <name type="scientific">Magnetospirillum sulfuroxidans</name>
    <dbReference type="NCBI Taxonomy" id="611300"/>
    <lineage>
        <taxon>Bacteria</taxon>
        <taxon>Pseudomonadati</taxon>
        <taxon>Pseudomonadota</taxon>
        <taxon>Alphaproteobacteria</taxon>
        <taxon>Rhodospirillales</taxon>
        <taxon>Rhodospirillaceae</taxon>
        <taxon>Magnetospirillum</taxon>
    </lineage>
</organism>
<reference evidence="4 5" key="1">
    <citation type="submission" date="2021-04" db="EMBL/GenBank/DDBJ databases">
        <title>Magnetospirillum sulfuroxidans sp. nov., a facultative chemolithoautotrophic sulfur-oxidizing alphaproteobacterium isolated from freshwater sediment and proposals for Paramagetospirillum gen. nov., and Magnetospirillaceae fam. nov.</title>
        <authorList>
            <person name="Koziaeva V."/>
            <person name="Geelhoed J.S."/>
            <person name="Sorokin D.Y."/>
            <person name="Grouzdev D.S."/>
        </authorList>
    </citation>
    <scope>NUCLEOTIDE SEQUENCE [LARGE SCALE GENOMIC DNA]</scope>
    <source>
        <strain evidence="4 5">J10</strain>
    </source>
</reference>
<name>A0ABS5IAG6_9PROT</name>
<evidence type="ECO:0000256" key="1">
    <source>
        <dbReference type="ARBA" id="ARBA00023186"/>
    </source>
</evidence>
<accession>A0ABS5IAG6</accession>
<evidence type="ECO:0000256" key="2">
    <source>
        <dbReference type="SAM" id="MobiDB-lite"/>
    </source>
</evidence>
<dbReference type="SUPFAM" id="SSF46565">
    <property type="entry name" value="Chaperone J-domain"/>
    <property type="match status" value="1"/>
</dbReference>
<evidence type="ECO:0000313" key="5">
    <source>
        <dbReference type="Proteomes" id="UP000680714"/>
    </source>
</evidence>
<comment type="caution">
    <text evidence="4">The sequence shown here is derived from an EMBL/GenBank/DDBJ whole genome shotgun (WGS) entry which is preliminary data.</text>
</comment>
<dbReference type="EMBL" id="JAGTUF010000004">
    <property type="protein sequence ID" value="MBR9971417.1"/>
    <property type="molecule type" value="Genomic_DNA"/>
</dbReference>
<evidence type="ECO:0000259" key="3">
    <source>
        <dbReference type="PROSITE" id="PS50076"/>
    </source>
</evidence>
<dbReference type="CDD" id="cd06257">
    <property type="entry name" value="DnaJ"/>
    <property type="match status" value="1"/>
</dbReference>
<feature type="domain" description="J" evidence="3">
    <location>
        <begin position="150"/>
        <end position="210"/>
    </location>
</feature>
<keyword evidence="5" id="KW-1185">Reference proteome</keyword>
<dbReference type="Gene3D" id="1.10.287.110">
    <property type="entry name" value="DnaJ domain"/>
    <property type="match status" value="1"/>
</dbReference>
<dbReference type="InterPro" id="IPR051938">
    <property type="entry name" value="Apopto_cytoskel_mod"/>
</dbReference>
<dbReference type="Pfam" id="PF00226">
    <property type="entry name" value="DnaJ"/>
    <property type="match status" value="1"/>
</dbReference>
<keyword evidence="1" id="KW-0143">Chaperone</keyword>
<dbReference type="PRINTS" id="PR00625">
    <property type="entry name" value="JDOMAIN"/>
</dbReference>
<gene>
    <name evidence="4" type="ORF">KEC16_06800</name>
</gene>
<dbReference type="InterPro" id="IPR036869">
    <property type="entry name" value="J_dom_sf"/>
</dbReference>
<evidence type="ECO:0000313" key="4">
    <source>
        <dbReference type="EMBL" id="MBR9971417.1"/>
    </source>
</evidence>
<sequence>MPDYPHLASLAAAHHYRRMKANASKRAWSNRSPEPPPQAATRTCDHPECTAAGEYRAPRARDQLNQYYWFCLNHVRAYNASWDFYKGMTASEIEDEIRRSTTWQRQTWPLGAKTGNKHFTFSMHDPLGVFEEEAEEMKKARTRPPSPEEEALRVLGLTEMPSVATLKACYKKLVKKHHPDANGGDKDAEETFKQISLAYKALLDSLTAED</sequence>
<dbReference type="SMART" id="SM00271">
    <property type="entry name" value="DnaJ"/>
    <property type="match status" value="1"/>
</dbReference>
<dbReference type="PANTHER" id="PTHR44145:SF3">
    <property type="entry name" value="DNAJ HOMOLOG SUBFAMILY A MEMBER 3, MITOCHONDRIAL"/>
    <property type="match status" value="1"/>
</dbReference>
<dbReference type="Proteomes" id="UP000680714">
    <property type="component" value="Unassembled WGS sequence"/>
</dbReference>
<protein>
    <submittedName>
        <fullName evidence="4">J domain-containing protein</fullName>
    </submittedName>
</protein>